<evidence type="ECO:0000256" key="6">
    <source>
        <dbReference type="ARBA" id="ARBA00022475"/>
    </source>
</evidence>
<evidence type="ECO:0000256" key="8">
    <source>
        <dbReference type="ARBA" id="ARBA00022692"/>
    </source>
</evidence>
<keyword evidence="11" id="KW-0560">Oxidoreductase</keyword>
<evidence type="ECO:0000256" key="11">
    <source>
        <dbReference type="ARBA" id="ARBA00023002"/>
    </source>
</evidence>
<evidence type="ECO:0000256" key="4">
    <source>
        <dbReference type="ARBA" id="ARBA00006501"/>
    </source>
</evidence>
<evidence type="ECO:0000313" key="16">
    <source>
        <dbReference type="EMBL" id="MBL6762195.1"/>
    </source>
</evidence>
<keyword evidence="13 15" id="KW-0472">Membrane</keyword>
<keyword evidence="9" id="KW-0479">Metal-binding</keyword>
<comment type="caution">
    <text evidence="16">The sequence shown here is derived from an EMBL/GenBank/DDBJ whole genome shotgun (WGS) entry which is preliminary data.</text>
</comment>
<dbReference type="InterPro" id="IPR005265">
    <property type="entry name" value="HemJ-like"/>
</dbReference>
<keyword evidence="12" id="KW-0408">Iron</keyword>
<dbReference type="EMBL" id="JADHOK010000084">
    <property type="protein sequence ID" value="MBL6762195.1"/>
    <property type="molecule type" value="Genomic_DNA"/>
</dbReference>
<organism evidence="16 17">
    <name type="scientific">PS1 clade bacterium</name>
    <dbReference type="NCBI Taxonomy" id="2175152"/>
    <lineage>
        <taxon>Bacteria</taxon>
        <taxon>Pseudomonadati</taxon>
        <taxon>Pseudomonadota</taxon>
        <taxon>Alphaproteobacteria</taxon>
        <taxon>PS1 clade</taxon>
    </lineage>
</organism>
<feature type="non-terminal residue" evidence="16">
    <location>
        <position position="1"/>
    </location>
</feature>
<comment type="subcellular location">
    <subcellularLocation>
        <location evidence="2">Cell membrane</location>
        <topology evidence="2">Multi-pass membrane protein</topology>
    </subcellularLocation>
</comment>
<gene>
    <name evidence="16" type="ORF">ISQ19_05810</name>
</gene>
<accession>A0A937L760</accession>
<dbReference type="GO" id="GO:0016491">
    <property type="term" value="F:oxidoreductase activity"/>
    <property type="evidence" value="ECO:0007669"/>
    <property type="project" value="UniProtKB-KW"/>
</dbReference>
<comment type="cofactor">
    <cofactor evidence="1">
        <name>heme b</name>
        <dbReference type="ChEBI" id="CHEBI:60344"/>
    </cofactor>
</comment>
<evidence type="ECO:0000256" key="13">
    <source>
        <dbReference type="ARBA" id="ARBA00023136"/>
    </source>
</evidence>
<dbReference type="PANTHER" id="PTHR40255:SF1">
    <property type="entry name" value="PROTOPORPHYRINOGEN IX OXIDASE"/>
    <property type="match status" value="1"/>
</dbReference>
<evidence type="ECO:0000256" key="15">
    <source>
        <dbReference type="SAM" id="Phobius"/>
    </source>
</evidence>
<proteinExistence type="inferred from homology"/>
<dbReference type="AlphaFoldDB" id="A0A937L760"/>
<feature type="transmembrane region" description="Helical" evidence="15">
    <location>
        <begin position="54"/>
        <end position="73"/>
    </location>
</feature>
<dbReference type="Proteomes" id="UP000785783">
    <property type="component" value="Unassembled WGS sequence"/>
</dbReference>
<keyword evidence="10 15" id="KW-1133">Transmembrane helix</keyword>
<keyword evidence="6" id="KW-1003">Cell membrane</keyword>
<evidence type="ECO:0000256" key="7">
    <source>
        <dbReference type="ARBA" id="ARBA00022617"/>
    </source>
</evidence>
<evidence type="ECO:0000313" key="17">
    <source>
        <dbReference type="Proteomes" id="UP000785783"/>
    </source>
</evidence>
<evidence type="ECO:0000256" key="14">
    <source>
        <dbReference type="ARBA" id="ARBA00048390"/>
    </source>
</evidence>
<feature type="transmembrane region" description="Helical" evidence="15">
    <location>
        <begin position="23"/>
        <end position="48"/>
    </location>
</feature>
<evidence type="ECO:0000256" key="1">
    <source>
        <dbReference type="ARBA" id="ARBA00001970"/>
    </source>
</evidence>
<reference evidence="16" key="1">
    <citation type="submission" date="2020-10" db="EMBL/GenBank/DDBJ databases">
        <title>Microbiome of the Black Sea water column analyzed by genome centric metagenomics.</title>
        <authorList>
            <person name="Cabello-Yeves P.J."/>
            <person name="Callieri C."/>
            <person name="Picazo A."/>
            <person name="Mehrshad M."/>
            <person name="Haro-Moreno J.M."/>
            <person name="Roda-Garcia J."/>
            <person name="Dzembekova N."/>
            <person name="Slabakova V."/>
            <person name="Slabakova N."/>
            <person name="Moncheva S."/>
            <person name="Rodriguez-Valera F."/>
        </authorList>
    </citation>
    <scope>NUCLEOTIDE SEQUENCE</scope>
    <source>
        <strain evidence="16">BS307-5m-G5</strain>
    </source>
</reference>
<dbReference type="PANTHER" id="PTHR40255">
    <property type="entry name" value="UPF0093 MEMBRANE PROTEIN SLR1790"/>
    <property type="match status" value="1"/>
</dbReference>
<evidence type="ECO:0000256" key="2">
    <source>
        <dbReference type="ARBA" id="ARBA00004651"/>
    </source>
</evidence>
<evidence type="ECO:0000256" key="9">
    <source>
        <dbReference type="ARBA" id="ARBA00022723"/>
    </source>
</evidence>
<evidence type="ECO:0000256" key="12">
    <source>
        <dbReference type="ARBA" id="ARBA00023004"/>
    </source>
</evidence>
<comment type="pathway">
    <text evidence="3">Porphyrin-containing compound metabolism; protoporphyrin-IX biosynthesis; protoporphyrin-IX from protoporphyrinogen-IX: step 1/1.</text>
</comment>
<evidence type="ECO:0000256" key="10">
    <source>
        <dbReference type="ARBA" id="ARBA00022989"/>
    </source>
</evidence>
<dbReference type="Pfam" id="PF03653">
    <property type="entry name" value="UPF0093"/>
    <property type="match status" value="1"/>
</dbReference>
<comment type="catalytic activity">
    <reaction evidence="14">
        <text>protoporphyrinogen IX + 3 A = protoporphyrin IX + 3 AH2</text>
        <dbReference type="Rhea" id="RHEA:62000"/>
        <dbReference type="ChEBI" id="CHEBI:13193"/>
        <dbReference type="ChEBI" id="CHEBI:17499"/>
        <dbReference type="ChEBI" id="CHEBI:57306"/>
        <dbReference type="ChEBI" id="CHEBI:57307"/>
    </reaction>
</comment>
<feature type="transmembrane region" description="Helical" evidence="15">
    <location>
        <begin position="94"/>
        <end position="112"/>
    </location>
</feature>
<comment type="similarity">
    <text evidence="4">Belongs to the HemJ family.</text>
</comment>
<dbReference type="GO" id="GO:0005886">
    <property type="term" value="C:plasma membrane"/>
    <property type="evidence" value="ECO:0007669"/>
    <property type="project" value="UniProtKB-SubCell"/>
</dbReference>
<evidence type="ECO:0000256" key="3">
    <source>
        <dbReference type="ARBA" id="ARBA00005073"/>
    </source>
</evidence>
<keyword evidence="7" id="KW-0349">Heme</keyword>
<sequence length="115" mass="13085">VYHAEALENGTPYEMFPVMEQKLLRLIINPSMVAAWFFGLALIFAGGHWPIVDIWLVLKLSLVVILSAYHGFLASTRKQFLNGTLPRPSRFYRMVNEVPPVLTVFIVILVVVQPF</sequence>
<keyword evidence="8 15" id="KW-0812">Transmembrane</keyword>
<protein>
    <recommendedName>
        <fullName evidence="5">Protoporphyrinogen IX oxidase</fullName>
    </recommendedName>
</protein>
<dbReference type="GO" id="GO:0046872">
    <property type="term" value="F:metal ion binding"/>
    <property type="evidence" value="ECO:0007669"/>
    <property type="project" value="UniProtKB-KW"/>
</dbReference>
<evidence type="ECO:0000256" key="5">
    <source>
        <dbReference type="ARBA" id="ARBA00017504"/>
    </source>
</evidence>
<dbReference type="PIRSF" id="PIRSF004638">
    <property type="entry name" value="UCP004638"/>
    <property type="match status" value="1"/>
</dbReference>
<name>A0A937L760_9PROT</name>